<evidence type="ECO:0000256" key="8">
    <source>
        <dbReference type="ARBA" id="ARBA00022793"/>
    </source>
</evidence>
<dbReference type="PANTHER" id="PTHR22854:SF2">
    <property type="entry name" value="INDOLE-3-GLYCEROL-PHOSPHATE SYNTHASE"/>
    <property type="match status" value="1"/>
</dbReference>
<dbReference type="Proteomes" id="UP000242496">
    <property type="component" value="Unassembled WGS sequence"/>
</dbReference>
<dbReference type="InterPro" id="IPR001468">
    <property type="entry name" value="Indole-3-GlycerolPSynthase_CS"/>
</dbReference>
<proteinExistence type="inferred from homology"/>
<evidence type="ECO:0000256" key="7">
    <source>
        <dbReference type="ARBA" id="ARBA00022605"/>
    </source>
</evidence>
<comment type="similarity">
    <text evidence="16">Belongs to the TrpF family.</text>
</comment>
<gene>
    <name evidence="15" type="primary">trpC</name>
    <name evidence="16" type="synonym">trpF</name>
    <name evidence="19" type="ORF">SAMN05421784_13313</name>
</gene>
<evidence type="ECO:0000313" key="19">
    <source>
        <dbReference type="EMBL" id="SFU84862.1"/>
    </source>
</evidence>
<sequence>MKTNVLQKIVADKADYLINRKTKQPLESFIDSIVPSHRRFYQALTHAQTVFILECKKASPSKGLIREDFDPVRIAKNYQPYAAAISVLTDEKYFQGSYDFLTMVSNAVHQPVLCKDFIIDAYQVYLARYYQADAILLMLSVLDDETYRELSALAHKLNMGVLTEVSNKEERQRAIALGAKVIGINNRDLRDLSIDLDRTRKLAVDLPEGTIIISESGIHQHRQVRELSQFTHGFLIGSALMAQNNLDLALRRLIFGDNKICGLTRPQDAKIALQAGAVYGGLIFAEKSPRKIDLQKAQQIINEASLQYVGVFQNQSVDFVSHIARILSLSAVQLHGDENGHYINTLRPLLPEYCDIWKAINMSKSTDISEMPNVDHLLLDNGSGGTGTPFDWQLIDSRFQHNSSLNNSILDNSILDNSILAGGLNTENCQQAATFGCYGLDFNSGVEISPGIKSRQKIKQVFQQLRCYH</sequence>
<dbReference type="InterPro" id="IPR011060">
    <property type="entry name" value="RibuloseP-bd_barrel"/>
</dbReference>
<comment type="similarity">
    <text evidence="15">Belongs to the TrpC family.</text>
</comment>
<keyword evidence="9 15" id="KW-0822">Tryptophan biosynthesis</keyword>
<evidence type="ECO:0000259" key="17">
    <source>
        <dbReference type="Pfam" id="PF00218"/>
    </source>
</evidence>
<evidence type="ECO:0000256" key="11">
    <source>
        <dbReference type="ARBA" id="ARBA00023235"/>
    </source>
</evidence>
<evidence type="ECO:0000256" key="15">
    <source>
        <dbReference type="HAMAP-Rule" id="MF_00134"/>
    </source>
</evidence>
<keyword evidence="20" id="KW-1185">Reference proteome</keyword>
<dbReference type="PROSITE" id="PS00614">
    <property type="entry name" value="IGPS"/>
    <property type="match status" value="1"/>
</dbReference>
<accession>A0A1I7JI65</accession>
<dbReference type="UniPathway" id="UPA00035">
    <property type="reaction ID" value="UER00042"/>
</dbReference>
<dbReference type="PANTHER" id="PTHR22854">
    <property type="entry name" value="TRYPTOPHAN BIOSYNTHESIS PROTEIN"/>
    <property type="match status" value="1"/>
</dbReference>
<dbReference type="RefSeq" id="WP_092552963.1">
    <property type="nucleotide sequence ID" value="NZ_CAWRBG010000083.1"/>
</dbReference>
<comment type="catalytic activity">
    <reaction evidence="2 15">
        <text>1-(2-carboxyphenylamino)-1-deoxy-D-ribulose 5-phosphate + H(+) = (1S,2R)-1-C-(indol-3-yl)glycerol 3-phosphate + CO2 + H2O</text>
        <dbReference type="Rhea" id="RHEA:23476"/>
        <dbReference type="ChEBI" id="CHEBI:15377"/>
        <dbReference type="ChEBI" id="CHEBI:15378"/>
        <dbReference type="ChEBI" id="CHEBI:16526"/>
        <dbReference type="ChEBI" id="CHEBI:58613"/>
        <dbReference type="ChEBI" id="CHEBI:58866"/>
        <dbReference type="EC" id="4.1.1.48"/>
    </reaction>
</comment>
<dbReference type="HAMAP" id="MF_00134_B">
    <property type="entry name" value="IGPS_B"/>
    <property type="match status" value="1"/>
</dbReference>
<dbReference type="EC" id="5.3.1.24" evidence="16"/>
<comment type="pathway">
    <text evidence="4 15">Amino-acid biosynthesis; L-tryptophan biosynthesis; L-tryptophan from chorismate: step 4/5.</text>
</comment>
<dbReference type="GO" id="GO:0004640">
    <property type="term" value="F:phosphoribosylanthranilate isomerase activity"/>
    <property type="evidence" value="ECO:0007669"/>
    <property type="project" value="UniProtKB-UniRule"/>
</dbReference>
<dbReference type="Pfam" id="PF00697">
    <property type="entry name" value="PRAI"/>
    <property type="match status" value="1"/>
</dbReference>
<evidence type="ECO:0000256" key="10">
    <source>
        <dbReference type="ARBA" id="ARBA00023141"/>
    </source>
</evidence>
<evidence type="ECO:0000256" key="4">
    <source>
        <dbReference type="ARBA" id="ARBA00004696"/>
    </source>
</evidence>
<dbReference type="NCBIfam" id="NF006945">
    <property type="entry name" value="PRK09427.1"/>
    <property type="match status" value="1"/>
</dbReference>
<dbReference type="EC" id="4.1.1.48" evidence="15"/>
<comment type="similarity">
    <text evidence="5">In the N-terminal section; belongs to the TrpC family.</text>
</comment>
<feature type="domain" description="Indole-3-glycerol phosphate synthase" evidence="17">
    <location>
        <begin position="6"/>
        <end position="253"/>
    </location>
</feature>
<evidence type="ECO:0000256" key="12">
    <source>
        <dbReference type="ARBA" id="ARBA00023239"/>
    </source>
</evidence>
<keyword evidence="7 15" id="KW-0028">Amino-acid biosynthesis</keyword>
<dbReference type="InterPro" id="IPR013785">
    <property type="entry name" value="Aldolase_TIM"/>
</dbReference>
<comment type="catalytic activity">
    <reaction evidence="1 16">
        <text>N-(5-phospho-beta-D-ribosyl)anthranilate = 1-(2-carboxyphenylamino)-1-deoxy-D-ribulose 5-phosphate</text>
        <dbReference type="Rhea" id="RHEA:21540"/>
        <dbReference type="ChEBI" id="CHEBI:18277"/>
        <dbReference type="ChEBI" id="CHEBI:58613"/>
        <dbReference type="EC" id="5.3.1.24"/>
    </reaction>
</comment>
<dbReference type="InterPro" id="IPR013798">
    <property type="entry name" value="Indole-3-glycerol_P_synth_dom"/>
</dbReference>
<name>A0A1I7JI65_9GAMM</name>
<evidence type="ECO:0000256" key="2">
    <source>
        <dbReference type="ARBA" id="ARBA00001633"/>
    </source>
</evidence>
<evidence type="ECO:0000256" key="13">
    <source>
        <dbReference type="ARBA" id="ARBA00023268"/>
    </source>
</evidence>
<keyword evidence="10 15" id="KW-0057">Aromatic amino acid biosynthesis</keyword>
<dbReference type="InterPro" id="IPR001240">
    <property type="entry name" value="PRAI_dom"/>
</dbReference>
<dbReference type="STRING" id="351659.SAMN05421784_13313"/>
<dbReference type="CDD" id="cd00405">
    <property type="entry name" value="PRAI"/>
    <property type="match status" value="1"/>
</dbReference>
<comment type="pathway">
    <text evidence="3 16">Amino-acid biosynthesis; L-tryptophan biosynthesis; L-tryptophan from chorismate: step 3/5.</text>
</comment>
<dbReference type="SUPFAM" id="SSF51366">
    <property type="entry name" value="Ribulose-phoshate binding barrel"/>
    <property type="match status" value="2"/>
</dbReference>
<dbReference type="NCBIfam" id="NF001377">
    <property type="entry name" value="PRK00278.2-4"/>
    <property type="match status" value="1"/>
</dbReference>
<dbReference type="CDD" id="cd00331">
    <property type="entry name" value="IGPS"/>
    <property type="match status" value="1"/>
</dbReference>
<evidence type="ECO:0000256" key="6">
    <source>
        <dbReference type="ARBA" id="ARBA00009847"/>
    </source>
</evidence>
<dbReference type="GO" id="GO:0004425">
    <property type="term" value="F:indole-3-glycerol-phosphate synthase activity"/>
    <property type="evidence" value="ECO:0007669"/>
    <property type="project" value="UniProtKB-UniRule"/>
</dbReference>
<dbReference type="Gene3D" id="3.20.20.70">
    <property type="entry name" value="Aldolase class I"/>
    <property type="match status" value="2"/>
</dbReference>
<keyword evidence="11 16" id="KW-0413">Isomerase</keyword>
<dbReference type="HAMAP" id="MF_00135">
    <property type="entry name" value="PRAI"/>
    <property type="match status" value="1"/>
</dbReference>
<evidence type="ECO:0000259" key="18">
    <source>
        <dbReference type="Pfam" id="PF00697"/>
    </source>
</evidence>
<protein>
    <recommendedName>
        <fullName evidence="15 16">Multifunctional fusion protein</fullName>
    </recommendedName>
    <domain>
        <recommendedName>
            <fullName evidence="15">Indole-3-glycerol phosphate synthase</fullName>
            <shortName evidence="15">IGPS</shortName>
            <ecNumber evidence="15">4.1.1.48</ecNumber>
        </recommendedName>
    </domain>
    <domain>
        <recommendedName>
            <fullName evidence="16">N-(5'-phosphoribosyl)anthranilate isomerase</fullName>
            <shortName evidence="16">PRAI</shortName>
            <ecNumber evidence="16">5.3.1.24</ecNumber>
        </recommendedName>
    </domain>
</protein>
<evidence type="ECO:0000256" key="3">
    <source>
        <dbReference type="ARBA" id="ARBA00004664"/>
    </source>
</evidence>
<keyword evidence="12 15" id="KW-0456">Lyase</keyword>
<evidence type="ECO:0000313" key="20">
    <source>
        <dbReference type="Proteomes" id="UP000242496"/>
    </source>
</evidence>
<evidence type="ECO:0000256" key="1">
    <source>
        <dbReference type="ARBA" id="ARBA00001164"/>
    </source>
</evidence>
<reference evidence="20" key="1">
    <citation type="submission" date="2016-10" db="EMBL/GenBank/DDBJ databases">
        <authorList>
            <person name="Varghese N."/>
            <person name="Submissions S."/>
        </authorList>
    </citation>
    <scope>NUCLEOTIDE SEQUENCE [LARGE SCALE GENOMIC DNA]</scope>
    <source>
        <strain evidence="20">DSM 18168</strain>
    </source>
</reference>
<feature type="domain" description="N-(5'phosphoribosyl) anthranilate isomerase (PRAI)" evidence="18">
    <location>
        <begin position="258"/>
        <end position="464"/>
    </location>
</feature>
<organism evidence="19 20">
    <name type="scientific">Xenorhabdus koppenhoeferi</name>
    <dbReference type="NCBI Taxonomy" id="351659"/>
    <lineage>
        <taxon>Bacteria</taxon>
        <taxon>Pseudomonadati</taxon>
        <taxon>Pseudomonadota</taxon>
        <taxon>Gammaproteobacteria</taxon>
        <taxon>Enterobacterales</taxon>
        <taxon>Morganellaceae</taxon>
        <taxon>Xenorhabdus</taxon>
    </lineage>
</organism>
<dbReference type="OrthoDB" id="9804217at2"/>
<comment type="function">
    <text evidence="14">Bifunctional enzyme that catalyzes two sequential steps of tryptophan biosynthetic pathway. The first reaction is catalyzed by the isomerase, coded by the TrpF domain; the second reaction is catalyzed by the synthase, coded by the TrpC domain.</text>
</comment>
<dbReference type="GO" id="GO:0000162">
    <property type="term" value="P:L-tryptophan biosynthetic process"/>
    <property type="evidence" value="ECO:0007669"/>
    <property type="project" value="UniProtKB-UniRule"/>
</dbReference>
<dbReference type="FunFam" id="3.20.20.70:FF:000024">
    <property type="entry name" value="Indole-3-glycerol phosphate synthase"/>
    <property type="match status" value="1"/>
</dbReference>
<dbReference type="InterPro" id="IPR045186">
    <property type="entry name" value="Indole-3-glycerol_P_synth"/>
</dbReference>
<evidence type="ECO:0000256" key="16">
    <source>
        <dbReference type="HAMAP-Rule" id="MF_00135"/>
    </source>
</evidence>
<comment type="similarity">
    <text evidence="6">In the C-terminal section; belongs to the TrpF family.</text>
</comment>
<evidence type="ECO:0000256" key="14">
    <source>
        <dbReference type="ARBA" id="ARBA00025592"/>
    </source>
</evidence>
<dbReference type="EMBL" id="FPBJ01000033">
    <property type="protein sequence ID" value="SFU84862.1"/>
    <property type="molecule type" value="Genomic_DNA"/>
</dbReference>
<dbReference type="AlphaFoldDB" id="A0A1I7JI65"/>
<dbReference type="Pfam" id="PF00218">
    <property type="entry name" value="IGPS"/>
    <property type="match status" value="1"/>
</dbReference>
<evidence type="ECO:0000256" key="5">
    <source>
        <dbReference type="ARBA" id="ARBA00007902"/>
    </source>
</evidence>
<keyword evidence="13" id="KW-0511">Multifunctional enzyme</keyword>
<evidence type="ECO:0000256" key="9">
    <source>
        <dbReference type="ARBA" id="ARBA00022822"/>
    </source>
</evidence>
<keyword evidence="8 15" id="KW-0210">Decarboxylase</keyword>